<comment type="caution">
    <text evidence="1">The sequence shown here is derived from an EMBL/GenBank/DDBJ whole genome shotgun (WGS) entry which is preliminary data.</text>
</comment>
<keyword evidence="2" id="KW-1185">Reference proteome</keyword>
<reference evidence="1" key="2">
    <citation type="journal article" date="2019" name="Genome Biol. Evol.">
        <title>Day and night: Metabolic profiles and evolutionary relationships of six axenic non-marine cyanobacteria.</title>
        <authorList>
            <person name="Will S.E."/>
            <person name="Henke P."/>
            <person name="Boedeker C."/>
            <person name="Huang S."/>
            <person name="Brinkmann H."/>
            <person name="Rohde M."/>
            <person name="Jarek M."/>
            <person name="Friedl T."/>
            <person name="Seufert S."/>
            <person name="Schumacher M."/>
            <person name="Overmann J."/>
            <person name="Neumann-Schaal M."/>
            <person name="Petersen J."/>
        </authorList>
    </citation>
    <scope>NUCLEOTIDE SEQUENCE [LARGE SCALE GENOMIC DNA]</scope>
    <source>
        <strain evidence="1">PCC 7102</strain>
    </source>
</reference>
<dbReference type="EMBL" id="RSCL01000017">
    <property type="protein sequence ID" value="RUT02104.1"/>
    <property type="molecule type" value="Genomic_DNA"/>
</dbReference>
<dbReference type="AlphaFoldDB" id="A0A3S1ITD4"/>
<dbReference type="Gene3D" id="1.25.40.10">
    <property type="entry name" value="Tetratricopeptide repeat domain"/>
    <property type="match status" value="1"/>
</dbReference>
<protein>
    <submittedName>
        <fullName evidence="1">Uncharacterized protein</fullName>
    </submittedName>
</protein>
<organism evidence="1 2">
    <name type="scientific">Dulcicalothrix desertica PCC 7102</name>
    <dbReference type="NCBI Taxonomy" id="232991"/>
    <lineage>
        <taxon>Bacteria</taxon>
        <taxon>Bacillati</taxon>
        <taxon>Cyanobacteriota</taxon>
        <taxon>Cyanophyceae</taxon>
        <taxon>Nostocales</taxon>
        <taxon>Calotrichaceae</taxon>
        <taxon>Dulcicalothrix</taxon>
    </lineage>
</organism>
<proteinExistence type="predicted"/>
<reference evidence="1" key="1">
    <citation type="submission" date="2018-12" db="EMBL/GenBank/DDBJ databases">
        <authorList>
            <person name="Will S."/>
            <person name="Neumann-Schaal M."/>
            <person name="Henke P."/>
        </authorList>
    </citation>
    <scope>NUCLEOTIDE SEQUENCE</scope>
    <source>
        <strain evidence="1">PCC 7102</strain>
    </source>
</reference>
<dbReference type="RefSeq" id="WP_127084387.1">
    <property type="nucleotide sequence ID" value="NZ_RSCL01000017.1"/>
</dbReference>
<evidence type="ECO:0000313" key="2">
    <source>
        <dbReference type="Proteomes" id="UP000271624"/>
    </source>
</evidence>
<sequence>MINNVRLNTPLASTSFATSLEITKFVALLNIHKSLQHNLWQNTAILDEAKKVAYLIDEDSEARIEALKYLASFFARAGHYHEAKEVLKQVKDSPVFKTKELRELAKALATAGTVYKEEAFLVFNEAMKTALQIKHQPTQIKAVEELKLLSNNFSK</sequence>
<accession>A0A3S1ITD4</accession>
<dbReference type="Proteomes" id="UP000271624">
    <property type="component" value="Unassembled WGS sequence"/>
</dbReference>
<gene>
    <name evidence="1" type="ORF">DSM106972_061790</name>
</gene>
<dbReference type="InterPro" id="IPR011990">
    <property type="entry name" value="TPR-like_helical_dom_sf"/>
</dbReference>
<evidence type="ECO:0000313" key="1">
    <source>
        <dbReference type="EMBL" id="RUT02104.1"/>
    </source>
</evidence>
<name>A0A3S1ITD4_9CYAN</name>